<proteinExistence type="predicted"/>
<sequence length="113" mass="12451">MFPTDIESSTLILILGEPFALFIRVASTCGDAKQVVEVLPQPDRRISLTSDLGVLGPDDWTPNHVSSHFTLVTSKFSEERYTNRTALSFSGHVFDCSVPGANSSLSLRYRDNC</sequence>
<name>A0ABD1CZ17_CULPP</name>
<comment type="caution">
    <text evidence="1">The sequence shown here is derived from an EMBL/GenBank/DDBJ whole genome shotgun (WGS) entry which is preliminary data.</text>
</comment>
<accession>A0ABD1CZ17</accession>
<dbReference type="AlphaFoldDB" id="A0ABD1CZ17"/>
<dbReference type="EMBL" id="JBEHCU010008503">
    <property type="protein sequence ID" value="KAL1382272.1"/>
    <property type="molecule type" value="Genomic_DNA"/>
</dbReference>
<evidence type="ECO:0000313" key="2">
    <source>
        <dbReference type="Proteomes" id="UP001562425"/>
    </source>
</evidence>
<protein>
    <submittedName>
        <fullName evidence="1">Uncharacterized protein</fullName>
    </submittedName>
</protein>
<gene>
    <name evidence="1" type="ORF">pipiens_020235</name>
</gene>
<dbReference type="Proteomes" id="UP001562425">
    <property type="component" value="Unassembled WGS sequence"/>
</dbReference>
<reference evidence="1 2" key="1">
    <citation type="submission" date="2024-05" db="EMBL/GenBank/DDBJ databases">
        <title>Culex pipiens pipiens assembly and annotation.</title>
        <authorList>
            <person name="Alout H."/>
            <person name="Durand T."/>
        </authorList>
    </citation>
    <scope>NUCLEOTIDE SEQUENCE [LARGE SCALE GENOMIC DNA]</scope>
    <source>
        <strain evidence="1">HA-2024</strain>
        <tissue evidence="1">Whole body</tissue>
    </source>
</reference>
<organism evidence="1 2">
    <name type="scientific">Culex pipiens pipiens</name>
    <name type="common">Northern house mosquito</name>
    <dbReference type="NCBI Taxonomy" id="38569"/>
    <lineage>
        <taxon>Eukaryota</taxon>
        <taxon>Metazoa</taxon>
        <taxon>Ecdysozoa</taxon>
        <taxon>Arthropoda</taxon>
        <taxon>Hexapoda</taxon>
        <taxon>Insecta</taxon>
        <taxon>Pterygota</taxon>
        <taxon>Neoptera</taxon>
        <taxon>Endopterygota</taxon>
        <taxon>Diptera</taxon>
        <taxon>Nematocera</taxon>
        <taxon>Culicoidea</taxon>
        <taxon>Culicidae</taxon>
        <taxon>Culicinae</taxon>
        <taxon>Culicini</taxon>
        <taxon>Culex</taxon>
        <taxon>Culex</taxon>
    </lineage>
</organism>
<evidence type="ECO:0000313" key="1">
    <source>
        <dbReference type="EMBL" id="KAL1382272.1"/>
    </source>
</evidence>
<keyword evidence="2" id="KW-1185">Reference proteome</keyword>